<name>A0ABR9J3W0_9MICC</name>
<evidence type="ECO:0008006" key="3">
    <source>
        <dbReference type="Google" id="ProtNLM"/>
    </source>
</evidence>
<protein>
    <recommendedName>
        <fullName evidence="3">Transcriptional regulator</fullName>
    </recommendedName>
</protein>
<evidence type="ECO:0000313" key="1">
    <source>
        <dbReference type="EMBL" id="MBE1513554.1"/>
    </source>
</evidence>
<accession>A0ABR9J3W0</accession>
<sequence>MQALPTEPNTWSSLPPVLRESWRRSAQKVQDPVRALPPIELDGAELASHRRTHPLGLVLPVLRRLLVQPAAEAGLIVAIGDARGRLLWVDGARETLRQGERSGFQPGANWSEQAIGTSAPGLALATGGGVQVHREQHFSYTAHRFSCSAAPVHHPGTGELLGVVDLTGGDHAVAVHSLPLLWAAISAAQAQLRLIPVEPSPIRLAALGRQAATLSISGSEQPLGLRHAEILFLLGWHRQQRRGQGLSAEELAELLFGEPAHEVAVRAELVRLRRLLLSRGSTPLALLSRPYRLSAPVQLDAHEVRAALIAGDHQRALEIYSGELLPGSEAPGVLRVRRELSTQLRESILSDGTGEDLWRYLQLPEAAEDQEAIRLALRLLPPAAPERAALIAGVESSAAS</sequence>
<comment type="caution">
    <text evidence="1">The sequence shown here is derived from an EMBL/GenBank/DDBJ whole genome shotgun (WGS) entry which is preliminary data.</text>
</comment>
<proteinExistence type="predicted"/>
<evidence type="ECO:0000313" key="2">
    <source>
        <dbReference type="Proteomes" id="UP000636579"/>
    </source>
</evidence>
<dbReference type="RefSeq" id="WP_192590425.1">
    <property type="nucleotide sequence ID" value="NZ_JADBEE010000001.1"/>
</dbReference>
<dbReference type="EMBL" id="JADBEE010000001">
    <property type="protein sequence ID" value="MBE1513554.1"/>
    <property type="molecule type" value="Genomic_DNA"/>
</dbReference>
<organism evidence="1 2">
    <name type="scientific">Nesterenkonia halotolerans</name>
    <dbReference type="NCBI Taxonomy" id="225325"/>
    <lineage>
        <taxon>Bacteria</taxon>
        <taxon>Bacillati</taxon>
        <taxon>Actinomycetota</taxon>
        <taxon>Actinomycetes</taxon>
        <taxon>Micrococcales</taxon>
        <taxon>Micrococcaceae</taxon>
        <taxon>Nesterenkonia</taxon>
    </lineage>
</organism>
<keyword evidence="2" id="KW-1185">Reference proteome</keyword>
<reference evidence="1 2" key="1">
    <citation type="submission" date="2020-10" db="EMBL/GenBank/DDBJ databases">
        <title>Sequencing the genomes of 1000 actinobacteria strains.</title>
        <authorList>
            <person name="Klenk H.-P."/>
        </authorList>
    </citation>
    <scope>NUCLEOTIDE SEQUENCE [LARGE SCALE GENOMIC DNA]</scope>
    <source>
        <strain evidence="1 2">DSM 15474</strain>
    </source>
</reference>
<dbReference type="Gene3D" id="3.30.450.40">
    <property type="match status" value="1"/>
</dbReference>
<dbReference type="InterPro" id="IPR029016">
    <property type="entry name" value="GAF-like_dom_sf"/>
</dbReference>
<dbReference type="Proteomes" id="UP000636579">
    <property type="component" value="Unassembled WGS sequence"/>
</dbReference>
<gene>
    <name evidence="1" type="ORF">H4W26_000309</name>
</gene>